<dbReference type="Pfam" id="PF00084">
    <property type="entry name" value="Sushi"/>
    <property type="match status" value="11"/>
</dbReference>
<dbReference type="PROSITE" id="PS50041">
    <property type="entry name" value="C_TYPE_LECTIN_2"/>
    <property type="match status" value="1"/>
</dbReference>
<keyword evidence="13 26" id="KW-1133">Transmembrane helix</keyword>
<gene>
    <name evidence="30" type="primary">SELP_1</name>
    <name evidence="30" type="ORF">N1851_012974</name>
</gene>
<dbReference type="InterPro" id="IPR000436">
    <property type="entry name" value="Sushi_SCR_CCP_dom"/>
</dbReference>
<feature type="disulfide bond" evidence="24">
    <location>
        <begin position="639"/>
        <end position="666"/>
    </location>
</feature>
<evidence type="ECO:0000256" key="10">
    <source>
        <dbReference type="ARBA" id="ARBA00022737"/>
    </source>
</evidence>
<dbReference type="SMART" id="SM00181">
    <property type="entry name" value="EGF"/>
    <property type="match status" value="1"/>
</dbReference>
<dbReference type="InterPro" id="IPR018378">
    <property type="entry name" value="C-type_lectin_CS"/>
</dbReference>
<dbReference type="PANTHER" id="PTHR19325:SF493">
    <property type="entry name" value="E-SELECTIN"/>
    <property type="match status" value="1"/>
</dbReference>
<evidence type="ECO:0000256" key="8">
    <source>
        <dbReference type="ARBA" id="ARBA00022729"/>
    </source>
</evidence>
<comment type="function">
    <text evidence="22">Cell-surface glycoprotein having a role in immunoadhesion. Mediates in the adhesion of blood neutrophils in cytokine-activated endothelium through interaction with SELPLG/PSGL1. May have a role in capillary morphogenesis.</text>
</comment>
<name>A0AA47P414_MERPO</name>
<organism evidence="30 31">
    <name type="scientific">Merluccius polli</name>
    <name type="common">Benguela hake</name>
    <name type="synonym">Merluccius cadenati</name>
    <dbReference type="NCBI Taxonomy" id="89951"/>
    <lineage>
        <taxon>Eukaryota</taxon>
        <taxon>Metazoa</taxon>
        <taxon>Chordata</taxon>
        <taxon>Craniata</taxon>
        <taxon>Vertebrata</taxon>
        <taxon>Euteleostomi</taxon>
        <taxon>Actinopterygii</taxon>
        <taxon>Neopterygii</taxon>
        <taxon>Teleostei</taxon>
        <taxon>Neoteleostei</taxon>
        <taxon>Acanthomorphata</taxon>
        <taxon>Zeiogadaria</taxon>
        <taxon>Gadariae</taxon>
        <taxon>Gadiformes</taxon>
        <taxon>Gadoidei</taxon>
        <taxon>Merlucciidae</taxon>
        <taxon>Merluccius</taxon>
    </lineage>
</organism>
<evidence type="ECO:0000256" key="12">
    <source>
        <dbReference type="ARBA" id="ARBA00022889"/>
    </source>
</evidence>
<keyword evidence="12" id="KW-0130">Cell adhesion</keyword>
<evidence type="ECO:0000256" key="22">
    <source>
        <dbReference type="ARBA" id="ARBA00045695"/>
    </source>
</evidence>
<dbReference type="Proteomes" id="UP001174136">
    <property type="component" value="Unassembled WGS sequence"/>
</dbReference>
<comment type="subcellular location">
    <subcellularLocation>
        <location evidence="1">Cell membrane</location>
        <topology evidence="1">Single-pass type I membrane protein</topology>
    </subcellularLocation>
</comment>
<keyword evidence="11" id="KW-0106">Calcium</keyword>
<dbReference type="PROSITE" id="PS50026">
    <property type="entry name" value="EGF_3"/>
    <property type="match status" value="1"/>
</dbReference>
<feature type="domain" description="Sushi" evidence="29">
    <location>
        <begin position="487"/>
        <end position="541"/>
    </location>
</feature>
<dbReference type="InterPro" id="IPR050350">
    <property type="entry name" value="Compl-Cell_Adhes-Reg"/>
</dbReference>
<evidence type="ECO:0000256" key="24">
    <source>
        <dbReference type="PROSITE-ProRule" id="PRU00302"/>
    </source>
</evidence>
<feature type="domain" description="Sushi" evidence="29">
    <location>
        <begin position="219"/>
        <end position="281"/>
    </location>
</feature>
<dbReference type="CDD" id="cd03592">
    <property type="entry name" value="CLECT_selectins_like"/>
    <property type="match status" value="1"/>
</dbReference>
<keyword evidence="8" id="KW-0732">Signal</keyword>
<dbReference type="SMART" id="SM00034">
    <property type="entry name" value="CLECT"/>
    <property type="match status" value="1"/>
</dbReference>
<keyword evidence="6 26" id="KW-0812">Transmembrane</keyword>
<feature type="disulfide bond" evidence="24">
    <location>
        <begin position="512"/>
        <end position="539"/>
    </location>
</feature>
<dbReference type="Gene3D" id="3.10.100.10">
    <property type="entry name" value="Mannose-Binding Protein A, subunit A"/>
    <property type="match status" value="1"/>
</dbReference>
<evidence type="ECO:0000259" key="28">
    <source>
        <dbReference type="PROSITE" id="PS50041"/>
    </source>
</evidence>
<feature type="domain" description="Sushi" evidence="29">
    <location>
        <begin position="542"/>
        <end position="605"/>
    </location>
</feature>
<feature type="domain" description="Sushi" evidence="29">
    <location>
        <begin position="866"/>
        <end position="925"/>
    </location>
</feature>
<proteinExistence type="inferred from homology"/>
<feature type="region of interest" description="Disordered" evidence="25">
    <location>
        <begin position="965"/>
        <end position="988"/>
    </location>
</feature>
<evidence type="ECO:0000256" key="25">
    <source>
        <dbReference type="SAM" id="MobiDB-lite"/>
    </source>
</evidence>
<keyword evidence="7" id="KW-0479">Metal-binding</keyword>
<evidence type="ECO:0000256" key="4">
    <source>
        <dbReference type="ARBA" id="ARBA00022536"/>
    </source>
</evidence>
<dbReference type="AlphaFoldDB" id="A0AA47P414"/>
<dbReference type="PROSITE" id="PS00022">
    <property type="entry name" value="EGF_1"/>
    <property type="match status" value="1"/>
</dbReference>
<dbReference type="PROSITE" id="PS50923">
    <property type="entry name" value="SUSHI"/>
    <property type="match status" value="11"/>
</dbReference>
<feature type="disulfide bond" evidence="24">
    <location>
        <begin position="836"/>
        <end position="863"/>
    </location>
</feature>
<feature type="disulfide bond" evidence="24">
    <location>
        <begin position="315"/>
        <end position="342"/>
    </location>
</feature>
<evidence type="ECO:0000256" key="11">
    <source>
        <dbReference type="ARBA" id="ARBA00022837"/>
    </source>
</evidence>
<dbReference type="Pfam" id="PF00059">
    <property type="entry name" value="Lectin_C"/>
    <property type="match status" value="1"/>
</dbReference>
<feature type="disulfide bond" evidence="24">
    <location>
        <begin position="701"/>
        <end position="728"/>
    </location>
</feature>
<evidence type="ECO:0000256" key="19">
    <source>
        <dbReference type="ARBA" id="ARBA00041401"/>
    </source>
</evidence>
<evidence type="ECO:0000313" key="31">
    <source>
        <dbReference type="Proteomes" id="UP001174136"/>
    </source>
</evidence>
<feature type="domain" description="EGF-like" evidence="27">
    <location>
        <begin position="186"/>
        <end position="216"/>
    </location>
</feature>
<comment type="caution">
    <text evidence="23">Lacks conserved residue(s) required for the propagation of feature annotation.</text>
</comment>
<feature type="domain" description="Sushi" evidence="29">
    <location>
        <begin position="345"/>
        <end position="406"/>
    </location>
</feature>
<evidence type="ECO:0000256" key="26">
    <source>
        <dbReference type="SAM" id="Phobius"/>
    </source>
</evidence>
<comment type="caution">
    <text evidence="30">The sequence shown here is derived from an EMBL/GenBank/DDBJ whole genome shotgun (WGS) entry which is preliminary data.</text>
</comment>
<accession>A0AA47P414</accession>
<feature type="transmembrane region" description="Helical" evidence="26">
    <location>
        <begin position="934"/>
        <end position="954"/>
    </location>
</feature>
<feature type="disulfide bond" evidence="24">
    <location>
        <begin position="896"/>
        <end position="923"/>
    </location>
</feature>
<evidence type="ECO:0000256" key="16">
    <source>
        <dbReference type="ARBA" id="ARBA00023180"/>
    </source>
</evidence>
<evidence type="ECO:0000313" key="30">
    <source>
        <dbReference type="EMBL" id="KAK0147545.1"/>
    </source>
</evidence>
<evidence type="ECO:0000256" key="18">
    <source>
        <dbReference type="ARBA" id="ARBA00040812"/>
    </source>
</evidence>
<feature type="disulfide bond" evidence="23">
    <location>
        <begin position="206"/>
        <end position="215"/>
    </location>
</feature>
<dbReference type="InterPro" id="IPR000742">
    <property type="entry name" value="EGF"/>
</dbReference>
<keyword evidence="16" id="KW-0325">Glycoprotein</keyword>
<evidence type="ECO:0000256" key="5">
    <source>
        <dbReference type="ARBA" id="ARBA00022659"/>
    </source>
</evidence>
<evidence type="ECO:0000256" key="7">
    <source>
        <dbReference type="ARBA" id="ARBA00022723"/>
    </source>
</evidence>
<dbReference type="InterPro" id="IPR033991">
    <property type="entry name" value="Selectin_CTLD"/>
</dbReference>
<evidence type="ECO:0000256" key="14">
    <source>
        <dbReference type="ARBA" id="ARBA00023136"/>
    </source>
</evidence>
<keyword evidence="4 23" id="KW-0245">EGF-like domain</keyword>
<evidence type="ECO:0000256" key="3">
    <source>
        <dbReference type="ARBA" id="ARBA00022475"/>
    </source>
</evidence>
<feature type="domain" description="Sushi" evidence="29">
    <location>
        <begin position="669"/>
        <end position="730"/>
    </location>
</feature>
<evidence type="ECO:0000256" key="21">
    <source>
        <dbReference type="ARBA" id="ARBA00043124"/>
    </source>
</evidence>
<evidence type="ECO:0000256" key="20">
    <source>
        <dbReference type="ARBA" id="ARBA00042113"/>
    </source>
</evidence>
<dbReference type="EMBL" id="JAOPHQ010002296">
    <property type="protein sequence ID" value="KAK0147545.1"/>
    <property type="molecule type" value="Genomic_DNA"/>
</dbReference>
<keyword evidence="9" id="KW-0430">Lectin</keyword>
<dbReference type="GO" id="GO:0030246">
    <property type="term" value="F:carbohydrate binding"/>
    <property type="evidence" value="ECO:0007669"/>
    <property type="project" value="UniProtKB-KW"/>
</dbReference>
<keyword evidence="5 24" id="KW-0768">Sushi</keyword>
<dbReference type="InterPro" id="IPR001304">
    <property type="entry name" value="C-type_lectin-like"/>
</dbReference>
<dbReference type="InterPro" id="IPR016186">
    <property type="entry name" value="C-type_lectin-like/link_sf"/>
</dbReference>
<dbReference type="GO" id="GO:0005886">
    <property type="term" value="C:plasma membrane"/>
    <property type="evidence" value="ECO:0007669"/>
    <property type="project" value="UniProtKB-SubCell"/>
</dbReference>
<feature type="domain" description="Sushi" evidence="29">
    <location>
        <begin position="606"/>
        <end position="668"/>
    </location>
</feature>
<dbReference type="PANTHER" id="PTHR19325">
    <property type="entry name" value="COMPLEMENT COMPONENT-RELATED SUSHI DOMAIN-CONTAINING"/>
    <property type="match status" value="1"/>
</dbReference>
<keyword evidence="14 26" id="KW-0472">Membrane</keyword>
<evidence type="ECO:0000259" key="29">
    <source>
        <dbReference type="PROSITE" id="PS50923"/>
    </source>
</evidence>
<dbReference type="InterPro" id="IPR035976">
    <property type="entry name" value="Sushi/SCR/CCP_sf"/>
</dbReference>
<dbReference type="Gene3D" id="2.10.70.10">
    <property type="entry name" value="Complement Module, domain 1"/>
    <property type="match status" value="11"/>
</dbReference>
<dbReference type="FunFam" id="2.10.70.10:FF:000001">
    <property type="entry name" value="Selectin P"/>
    <property type="match status" value="2"/>
</dbReference>
<feature type="disulfide bond" evidence="24">
    <location>
        <begin position="377"/>
        <end position="404"/>
    </location>
</feature>
<dbReference type="CDD" id="cd00054">
    <property type="entry name" value="EGF_CA"/>
    <property type="match status" value="1"/>
</dbReference>
<feature type="domain" description="Sushi" evidence="29">
    <location>
        <begin position="811"/>
        <end position="865"/>
    </location>
</feature>
<dbReference type="InterPro" id="IPR016187">
    <property type="entry name" value="CTDL_fold"/>
</dbReference>
<reference evidence="30" key="1">
    <citation type="journal article" date="2023" name="Front. Mar. Sci.">
        <title>A new Merluccius polli reference genome to investigate the effects of global change in West African waters.</title>
        <authorList>
            <person name="Mateo J.L."/>
            <person name="Blanco-Fernandez C."/>
            <person name="Garcia-Vazquez E."/>
            <person name="Machado-Schiaffino G."/>
        </authorList>
    </citation>
    <scope>NUCLEOTIDE SEQUENCE</scope>
    <source>
        <strain evidence="30">C29</strain>
        <tissue evidence="30">Fin</tissue>
    </source>
</reference>
<sequence length="988" mass="106044">MSVLLFGVVPHSKYCFVKKVIFVLQKSSFPSNASGSKLSTSWMIYFQLMLCMWTGGVAGWSYFYSNTTMDWRSARQWCRDHYTDMVAIQNQQEIAHLNSWLPRQPTYYWIGIRKVDNVWTWVGTNKSLTDQATNWATGEPNNKGQVNGINEDCVEMYIKRESQAGKWNDEKCVKSKTALCYAAACKNDSCVQGECVETINSHKCQCSEGFYGDKCEHVVQCDSDEVVAPAKANVSCSHTHGAYAYGTLCDFSCEEGHGLSHPEPMRCTAAGSWSMAPTCEPVQCPVLPETDNMAVRCEGDTGGRFSYGSSCTFTCSRGYSLRGAHTTTCTATAAWSEAVPSCERVTCPMPQGDGRTTAHCSGPLDALQPGSTCSFTCEPGFEVQWAPVIACTEEGSWNASVPTCRVVTCDQGPAPEAHSIVRCSDTHGSVEYGAVCEYACEEGYHISDPSQNAVQCTAAGTWSRPPAVCERSAVQCSPPVAPESGQINCQPPLSVTASPSSYPQGSACTFTCNEGYEHQGPLTIECTQSGQWSSPPPTCTVVHCEELSRPGHGTLECQHPLGDWSFMSSCVFSCEEGYDMPQSRSDTLLCGASGHWNDSVPICAAVQCPVLPETDNMAVRCEGDTGGRFSYGSSCTFTCSWGYSLRGAHTTTCTATAAWSEAVPSCERVTCPMPQGDGRTTAHCSGPLDALQPGSTCSFTCEPGFEVQWAPVIACTEEGSWNASVPTCRVVTCDQGPAPEAHSIVRCSDTHGSVEYGAVCEYACEEGYHISDPSQNAVQCTAAGTWSRPPAVCERSAVQCSPPVAPESGQINCQPPLSVTASPSSYPQGSACTFTCNEGYEHQGPLTTECTQSGQWSSPPPTCTAMGCPVLDAPVDGTLNCTDSDQTHASQCSFACDQGFTLRGHRVVTCGLHGNWTAETPVCQAVPPSSHTEMVLAAGGAVSLSALSLAVWLMKRLRKVKERKFSLASNSDAEDPPQHYKNSIDGLI</sequence>
<keyword evidence="15 23" id="KW-1015">Disulfide bond</keyword>
<feature type="domain" description="Sushi" evidence="29">
    <location>
        <begin position="407"/>
        <end position="471"/>
    </location>
</feature>
<evidence type="ECO:0000256" key="23">
    <source>
        <dbReference type="PROSITE-ProRule" id="PRU00076"/>
    </source>
</evidence>
<evidence type="ECO:0000256" key="2">
    <source>
        <dbReference type="ARBA" id="ARBA00007360"/>
    </source>
</evidence>
<dbReference type="PROSITE" id="PS01186">
    <property type="entry name" value="EGF_2"/>
    <property type="match status" value="1"/>
</dbReference>
<dbReference type="SMART" id="SM00032">
    <property type="entry name" value="CCP"/>
    <property type="match status" value="11"/>
</dbReference>
<feature type="domain" description="C-type lectin" evidence="28">
    <location>
        <begin position="57"/>
        <end position="181"/>
    </location>
</feature>
<evidence type="ECO:0000256" key="6">
    <source>
        <dbReference type="ARBA" id="ARBA00022692"/>
    </source>
</evidence>
<feature type="domain" description="Sushi" evidence="29">
    <location>
        <begin position="731"/>
        <end position="795"/>
    </location>
</feature>
<protein>
    <recommendedName>
        <fullName evidence="18">E-selectin</fullName>
    </recommendedName>
    <alternativeName>
        <fullName evidence="19">CD62 antigen-like family member E</fullName>
    </alternativeName>
    <alternativeName>
        <fullName evidence="20">Endothelial leukocyte adhesion molecule 1</fullName>
    </alternativeName>
    <alternativeName>
        <fullName evidence="21">Leukocyte-endothelial cell adhesion molecule 2</fullName>
    </alternativeName>
</protein>
<dbReference type="GO" id="GO:0007155">
    <property type="term" value="P:cell adhesion"/>
    <property type="evidence" value="ECO:0007669"/>
    <property type="project" value="UniProtKB-KW"/>
</dbReference>
<dbReference type="FunFam" id="3.10.100.10:FF:000007">
    <property type="entry name" value="L-selectin"/>
    <property type="match status" value="1"/>
</dbReference>
<evidence type="ECO:0000256" key="9">
    <source>
        <dbReference type="ARBA" id="ARBA00022734"/>
    </source>
</evidence>
<dbReference type="PROSITE" id="PS00615">
    <property type="entry name" value="C_TYPE_LECTIN_1"/>
    <property type="match status" value="1"/>
</dbReference>
<dbReference type="GO" id="GO:0046872">
    <property type="term" value="F:metal ion binding"/>
    <property type="evidence" value="ECO:0007669"/>
    <property type="project" value="UniProtKB-KW"/>
</dbReference>
<evidence type="ECO:0000256" key="15">
    <source>
        <dbReference type="ARBA" id="ARBA00023157"/>
    </source>
</evidence>
<dbReference type="PRINTS" id="PR00343">
    <property type="entry name" value="SELECTIN"/>
</dbReference>
<keyword evidence="3" id="KW-1003">Cell membrane</keyword>
<comment type="subunit">
    <text evidence="17">Interacts with SELPLG/PSGL1 and PODXL2 through the sialyl Lewis X epitope. SELPLG sulfation appears not to be required for this interaction.</text>
</comment>
<dbReference type="SUPFAM" id="SSF57535">
    <property type="entry name" value="Complement control module/SCR domain"/>
    <property type="match status" value="11"/>
</dbReference>
<dbReference type="InterPro" id="IPR002396">
    <property type="entry name" value="Selectin_superfamily"/>
</dbReference>
<dbReference type="CDD" id="cd00033">
    <property type="entry name" value="CCP"/>
    <property type="match status" value="11"/>
</dbReference>
<keyword evidence="10" id="KW-0677">Repeat</keyword>
<evidence type="ECO:0000256" key="13">
    <source>
        <dbReference type="ARBA" id="ARBA00022989"/>
    </source>
</evidence>
<feature type="domain" description="Sushi" evidence="29">
    <location>
        <begin position="282"/>
        <end position="344"/>
    </location>
</feature>
<evidence type="ECO:0000259" key="27">
    <source>
        <dbReference type="PROSITE" id="PS50026"/>
    </source>
</evidence>
<evidence type="ECO:0000256" key="1">
    <source>
        <dbReference type="ARBA" id="ARBA00004251"/>
    </source>
</evidence>
<evidence type="ECO:0000256" key="17">
    <source>
        <dbReference type="ARBA" id="ARBA00038738"/>
    </source>
</evidence>
<comment type="similarity">
    <text evidence="2">Belongs to the selectin/LECAM family.</text>
</comment>
<dbReference type="SUPFAM" id="SSF56436">
    <property type="entry name" value="C-type lectin-like"/>
    <property type="match status" value="1"/>
</dbReference>
<keyword evidence="31" id="KW-1185">Reference proteome</keyword>